<comment type="caution">
    <text evidence="8">The sequence shown here is derived from an EMBL/GenBank/DDBJ whole genome shotgun (WGS) entry which is preliminary data.</text>
</comment>
<evidence type="ECO:0000256" key="5">
    <source>
        <dbReference type="ARBA" id="ARBA00022912"/>
    </source>
</evidence>
<evidence type="ECO:0000256" key="2">
    <source>
        <dbReference type="ARBA" id="ARBA00011063"/>
    </source>
</evidence>
<name>S7WIE3_9BACT</name>
<evidence type="ECO:0000256" key="3">
    <source>
        <dbReference type="ARBA" id="ARBA00022490"/>
    </source>
</evidence>
<dbReference type="InterPro" id="IPR023485">
    <property type="entry name" value="Ptyr_pPase"/>
</dbReference>
<evidence type="ECO:0000313" key="9">
    <source>
        <dbReference type="Proteomes" id="UP000014974"/>
    </source>
</evidence>
<dbReference type="eggNOG" id="COG0394">
    <property type="taxonomic scope" value="Bacteria"/>
</dbReference>
<feature type="active site" description="Nucleophile" evidence="6">
    <location>
        <position position="8"/>
    </location>
</feature>
<dbReference type="OrthoDB" id="9784339at2"/>
<accession>S7WIE3</accession>
<dbReference type="EC" id="3.1.3.48" evidence="8"/>
<dbReference type="RefSeq" id="WP_020889724.1">
    <property type="nucleotide sequence ID" value="NZ_ATNM01000147.1"/>
</dbReference>
<sequence length="176" mass="20260">MVKVLFVCLGNICRSPIAEALFNHKIKQKNYQDHFSCDSCGTSEYHIGELPDERAIACANRNGIKMNHRGRQLNRTDFRDFDYLIVMDKSNLENVKKSAEQHKAVPKNLLLMRTFQKDPEFMEVPDPYYGGVDGFQKVYDILDSSLDGLIEELEKKQQLLEKNNTCIAHMVLSTFP</sequence>
<keyword evidence="3" id="KW-0963">Cytoplasm</keyword>
<dbReference type="PATRIC" id="fig|641524.5.peg.4596"/>
<dbReference type="Gene3D" id="3.40.50.2300">
    <property type="match status" value="1"/>
</dbReference>
<organism evidence="8 9">
    <name type="scientific">Cyclobacterium qasimii M12-11B</name>
    <dbReference type="NCBI Taxonomy" id="641524"/>
    <lineage>
        <taxon>Bacteria</taxon>
        <taxon>Pseudomonadati</taxon>
        <taxon>Bacteroidota</taxon>
        <taxon>Cytophagia</taxon>
        <taxon>Cytophagales</taxon>
        <taxon>Cyclobacteriaceae</taxon>
        <taxon>Cyclobacterium</taxon>
    </lineage>
</organism>
<dbReference type="STRING" id="641524.ADICYQ_4633"/>
<feature type="active site" evidence="6">
    <location>
        <position position="14"/>
    </location>
</feature>
<dbReference type="AlphaFoldDB" id="S7WIE3"/>
<dbReference type="Proteomes" id="UP000014974">
    <property type="component" value="Unassembled WGS sequence"/>
</dbReference>
<keyword evidence="5" id="KW-0904">Protein phosphatase</keyword>
<dbReference type="Pfam" id="PF01451">
    <property type="entry name" value="LMWPc"/>
    <property type="match status" value="1"/>
</dbReference>
<evidence type="ECO:0000259" key="7">
    <source>
        <dbReference type="SMART" id="SM00226"/>
    </source>
</evidence>
<dbReference type="GO" id="GO:0005737">
    <property type="term" value="C:cytoplasm"/>
    <property type="evidence" value="ECO:0007669"/>
    <property type="project" value="UniProtKB-SubCell"/>
</dbReference>
<dbReference type="GO" id="GO:0004725">
    <property type="term" value="F:protein tyrosine phosphatase activity"/>
    <property type="evidence" value="ECO:0007669"/>
    <property type="project" value="UniProtKB-EC"/>
</dbReference>
<dbReference type="PANTHER" id="PTHR11717">
    <property type="entry name" value="LOW MOLECULAR WEIGHT PROTEIN TYROSINE PHOSPHATASE"/>
    <property type="match status" value="1"/>
</dbReference>
<dbReference type="EMBL" id="ATNM01000147">
    <property type="protein sequence ID" value="EPR66499.1"/>
    <property type="molecule type" value="Genomic_DNA"/>
</dbReference>
<evidence type="ECO:0000256" key="6">
    <source>
        <dbReference type="PIRSR" id="PIRSR617867-1"/>
    </source>
</evidence>
<dbReference type="InterPro" id="IPR036196">
    <property type="entry name" value="Ptyr_pPase_sf"/>
</dbReference>
<dbReference type="SUPFAM" id="SSF52788">
    <property type="entry name" value="Phosphotyrosine protein phosphatases I"/>
    <property type="match status" value="1"/>
</dbReference>
<evidence type="ECO:0000313" key="8">
    <source>
        <dbReference type="EMBL" id="EPR66499.1"/>
    </source>
</evidence>
<gene>
    <name evidence="8" type="ORF">ADICYQ_4633</name>
</gene>
<dbReference type="InterPro" id="IPR050438">
    <property type="entry name" value="LMW_PTPase"/>
</dbReference>
<keyword evidence="4 8" id="KW-0378">Hydrolase</keyword>
<dbReference type="CDD" id="cd16343">
    <property type="entry name" value="LMWPTP"/>
    <property type="match status" value="1"/>
</dbReference>
<protein>
    <submittedName>
        <fullName evidence="8">Low molecular weight protein tyrosine phosphatase</fullName>
        <ecNumber evidence="8">3.1.3.48</ecNumber>
    </submittedName>
</protein>
<feature type="active site" description="Proton donor" evidence="6">
    <location>
        <position position="126"/>
    </location>
</feature>
<dbReference type="SMART" id="SM00226">
    <property type="entry name" value="LMWPc"/>
    <property type="match status" value="1"/>
</dbReference>
<dbReference type="PRINTS" id="PR00719">
    <property type="entry name" value="LMWPTPASE"/>
</dbReference>
<dbReference type="FunFam" id="3.40.50.2300:FF:000105">
    <property type="entry name" value="Low molecular weight phosphotyrosine protein"/>
    <property type="match status" value="1"/>
</dbReference>
<feature type="domain" description="Phosphotyrosine protein phosphatase I" evidence="7">
    <location>
        <begin position="2"/>
        <end position="152"/>
    </location>
</feature>
<comment type="subcellular location">
    <subcellularLocation>
        <location evidence="1">Cytoplasm</location>
    </subcellularLocation>
</comment>
<dbReference type="InterPro" id="IPR017867">
    <property type="entry name" value="Tyr_phospatase_low_mol_wt"/>
</dbReference>
<proteinExistence type="inferred from homology"/>
<dbReference type="PANTHER" id="PTHR11717:SF7">
    <property type="entry name" value="LOW MOLECULAR WEIGHT PHOSPHOTYROSINE PROTEIN PHOSPHATASE"/>
    <property type="match status" value="1"/>
</dbReference>
<evidence type="ECO:0000256" key="4">
    <source>
        <dbReference type="ARBA" id="ARBA00022801"/>
    </source>
</evidence>
<comment type="similarity">
    <text evidence="2">Belongs to the low molecular weight phosphotyrosine protein phosphatase family.</text>
</comment>
<evidence type="ECO:0000256" key="1">
    <source>
        <dbReference type="ARBA" id="ARBA00004496"/>
    </source>
</evidence>
<reference evidence="8 9" key="1">
    <citation type="journal article" date="2013" name="Genome Announc.">
        <title>Draft Genome Sequence of Cyclobacterium qasimii Strain M12-11BT, Isolated from Arctic Marine Sediment.</title>
        <authorList>
            <person name="Shivaji S."/>
            <person name="Ara S."/>
            <person name="Singh A."/>
            <person name="Kumar Pinnaka A."/>
        </authorList>
    </citation>
    <scope>NUCLEOTIDE SEQUENCE [LARGE SCALE GENOMIC DNA]</scope>
    <source>
        <strain evidence="8 9">M12-11B</strain>
    </source>
</reference>